<protein>
    <submittedName>
        <fullName evidence="2">GNAT family N-acetyltransferase</fullName>
        <ecNumber evidence="2">2.3.1.-</ecNumber>
    </submittedName>
</protein>
<sequence>MKTIHKITDQIYFQIKNFEGYGIYHTKEWHTFLEKVYGWKVRAVVSYDHKGELELFLPFVTKKRLGKEISISLPLSHFIPVLSKNGSEDIKKEQFPTKVELHTKISNWDYAQRHVLSIREIPKGMDEDELFASLQKSSIQRKIKQARNKGVKINSSFEYSEIENMYRMHVQTRKHQGSPMYPRNYFHELLRIFEESNYIVPFIAYKGGKPQAVVIFAYCNGTATYMYGASFTHDYGVNQFAMWEGFKEALRRNCTRIDMGSSPLYNIGLRNYKKKWGAHELPLIYSYSSTNLQKNIPNRTGFIAKAVGTLFKVIPTPLYASYSPIILKCLV</sequence>
<dbReference type="EC" id="2.3.1.-" evidence="2"/>
<dbReference type="PANTHER" id="PTHR36174">
    <property type="entry name" value="LIPID II:GLYCINE GLYCYLTRANSFERASE"/>
    <property type="match status" value="1"/>
</dbReference>
<gene>
    <name evidence="2" type="ORF">KC717_02125</name>
</gene>
<comment type="caution">
    <text evidence="2">The sequence shown here is derived from an EMBL/GenBank/DDBJ whole genome shotgun (WGS) entry which is preliminary data.</text>
</comment>
<dbReference type="Pfam" id="PF13480">
    <property type="entry name" value="Acetyltransf_6"/>
    <property type="match status" value="1"/>
</dbReference>
<accession>A0A955L8B2</accession>
<reference evidence="2" key="1">
    <citation type="submission" date="2020-04" db="EMBL/GenBank/DDBJ databases">
        <authorList>
            <person name="Zhang T."/>
        </authorList>
    </citation>
    <scope>NUCLEOTIDE SEQUENCE</scope>
    <source>
        <strain evidence="2">HKST-UBA11</strain>
    </source>
</reference>
<dbReference type="SUPFAM" id="SSF55729">
    <property type="entry name" value="Acyl-CoA N-acyltransferases (Nat)"/>
    <property type="match status" value="1"/>
</dbReference>
<feature type="domain" description="BioF2-like acetyltransferase" evidence="1">
    <location>
        <begin position="137"/>
        <end position="273"/>
    </location>
</feature>
<evidence type="ECO:0000313" key="3">
    <source>
        <dbReference type="Proteomes" id="UP000754563"/>
    </source>
</evidence>
<evidence type="ECO:0000259" key="1">
    <source>
        <dbReference type="Pfam" id="PF13480"/>
    </source>
</evidence>
<dbReference type="InterPro" id="IPR038740">
    <property type="entry name" value="BioF2-like_GNAT_dom"/>
</dbReference>
<dbReference type="GO" id="GO:0016746">
    <property type="term" value="F:acyltransferase activity"/>
    <property type="evidence" value="ECO:0007669"/>
    <property type="project" value="UniProtKB-KW"/>
</dbReference>
<dbReference type="EMBL" id="JAGQLH010000019">
    <property type="protein sequence ID" value="MCA9385424.1"/>
    <property type="molecule type" value="Genomic_DNA"/>
</dbReference>
<keyword evidence="2" id="KW-0012">Acyltransferase</keyword>
<dbReference type="AlphaFoldDB" id="A0A955L8B2"/>
<dbReference type="PANTHER" id="PTHR36174:SF1">
    <property type="entry name" value="LIPID II:GLYCINE GLYCYLTRANSFERASE"/>
    <property type="match status" value="1"/>
</dbReference>
<reference evidence="2" key="2">
    <citation type="journal article" date="2021" name="Microbiome">
        <title>Successional dynamics and alternative stable states in a saline activated sludge microbial community over 9 years.</title>
        <authorList>
            <person name="Wang Y."/>
            <person name="Ye J."/>
            <person name="Ju F."/>
            <person name="Liu L."/>
            <person name="Boyd J.A."/>
            <person name="Deng Y."/>
            <person name="Parks D.H."/>
            <person name="Jiang X."/>
            <person name="Yin X."/>
            <person name="Woodcroft B.J."/>
            <person name="Tyson G.W."/>
            <person name="Hugenholtz P."/>
            <person name="Polz M.F."/>
            <person name="Zhang T."/>
        </authorList>
    </citation>
    <scope>NUCLEOTIDE SEQUENCE</scope>
    <source>
        <strain evidence="2">HKST-UBA11</strain>
    </source>
</reference>
<dbReference type="InterPro" id="IPR050644">
    <property type="entry name" value="PG_Glycine_Bridge_Synth"/>
</dbReference>
<dbReference type="Gene3D" id="3.40.630.30">
    <property type="match status" value="1"/>
</dbReference>
<dbReference type="Proteomes" id="UP000754563">
    <property type="component" value="Unassembled WGS sequence"/>
</dbReference>
<organism evidence="2 3">
    <name type="scientific">Candidatus Dojkabacteria bacterium</name>
    <dbReference type="NCBI Taxonomy" id="2099670"/>
    <lineage>
        <taxon>Bacteria</taxon>
        <taxon>Candidatus Dojkabacteria</taxon>
    </lineage>
</organism>
<name>A0A955L8B2_9BACT</name>
<dbReference type="InterPro" id="IPR016181">
    <property type="entry name" value="Acyl_CoA_acyltransferase"/>
</dbReference>
<keyword evidence="2" id="KW-0808">Transferase</keyword>
<proteinExistence type="predicted"/>
<evidence type="ECO:0000313" key="2">
    <source>
        <dbReference type="EMBL" id="MCA9385424.1"/>
    </source>
</evidence>